<dbReference type="InterPro" id="IPR035937">
    <property type="entry name" value="FPG_N"/>
</dbReference>
<keyword evidence="12" id="KW-0326">Glycosidase</keyword>
<evidence type="ECO:0000256" key="13">
    <source>
        <dbReference type="ARBA" id="ARBA00044632"/>
    </source>
</evidence>
<evidence type="ECO:0000256" key="12">
    <source>
        <dbReference type="ARBA" id="ARBA00023295"/>
    </source>
</evidence>
<dbReference type="GO" id="GO:0000703">
    <property type="term" value="F:oxidized pyrimidine nucleobase lesion DNA N-glycosylase activity"/>
    <property type="evidence" value="ECO:0007669"/>
    <property type="project" value="TreeGrafter"/>
</dbReference>
<gene>
    <name evidence="17" type="ORF">EFK50_05695</name>
</gene>
<keyword evidence="8" id="KW-0238">DNA-binding</keyword>
<dbReference type="Pfam" id="PF01149">
    <property type="entry name" value="Fapy_DNA_glyco"/>
    <property type="match status" value="1"/>
</dbReference>
<comment type="similarity">
    <text evidence="1">Belongs to the FPG family.</text>
</comment>
<organism evidence="17 18">
    <name type="scientific">Nocardioides marmoriginsengisoli</name>
    <dbReference type="NCBI Taxonomy" id="661483"/>
    <lineage>
        <taxon>Bacteria</taxon>
        <taxon>Bacillati</taxon>
        <taxon>Actinomycetota</taxon>
        <taxon>Actinomycetes</taxon>
        <taxon>Propionibacteriales</taxon>
        <taxon>Nocardioidaceae</taxon>
        <taxon>Nocardioides</taxon>
    </lineage>
</organism>
<keyword evidence="10" id="KW-0456">Lyase</keyword>
<evidence type="ECO:0000313" key="17">
    <source>
        <dbReference type="EMBL" id="RNL65445.1"/>
    </source>
</evidence>
<dbReference type="GO" id="GO:0006284">
    <property type="term" value="P:base-excision repair"/>
    <property type="evidence" value="ECO:0007669"/>
    <property type="project" value="InterPro"/>
</dbReference>
<dbReference type="GO" id="GO:0008270">
    <property type="term" value="F:zinc ion binding"/>
    <property type="evidence" value="ECO:0007669"/>
    <property type="project" value="UniProtKB-KW"/>
</dbReference>
<evidence type="ECO:0000256" key="14">
    <source>
        <dbReference type="PROSITE-ProRule" id="PRU00391"/>
    </source>
</evidence>
<keyword evidence="6" id="KW-0378">Hydrolase</keyword>
<feature type="domain" description="Formamidopyrimidine-DNA glycosylase catalytic" evidence="16">
    <location>
        <begin position="2"/>
        <end position="101"/>
    </location>
</feature>
<dbReference type="CDD" id="cd08971">
    <property type="entry name" value="AcNei2_N"/>
    <property type="match status" value="1"/>
</dbReference>
<dbReference type="SMART" id="SM01232">
    <property type="entry name" value="H2TH"/>
    <property type="match status" value="1"/>
</dbReference>
<evidence type="ECO:0000256" key="2">
    <source>
        <dbReference type="ARBA" id="ARBA00012720"/>
    </source>
</evidence>
<comment type="caution">
    <text evidence="17">The sequence shown here is derived from an EMBL/GenBank/DDBJ whole genome shotgun (WGS) entry which is preliminary data.</text>
</comment>
<evidence type="ECO:0000256" key="7">
    <source>
        <dbReference type="ARBA" id="ARBA00022833"/>
    </source>
</evidence>
<dbReference type="EMBL" id="RJSE01000003">
    <property type="protein sequence ID" value="RNL65445.1"/>
    <property type="molecule type" value="Genomic_DNA"/>
</dbReference>
<dbReference type="PROSITE" id="PS51068">
    <property type="entry name" value="FPG_CAT"/>
    <property type="match status" value="1"/>
</dbReference>
<dbReference type="GO" id="GO:0140078">
    <property type="term" value="F:class I DNA-(apurinic or apyrimidinic site) endonuclease activity"/>
    <property type="evidence" value="ECO:0007669"/>
    <property type="project" value="UniProtKB-EC"/>
</dbReference>
<evidence type="ECO:0000256" key="6">
    <source>
        <dbReference type="ARBA" id="ARBA00022801"/>
    </source>
</evidence>
<evidence type="ECO:0000256" key="1">
    <source>
        <dbReference type="ARBA" id="ARBA00009409"/>
    </source>
</evidence>
<evidence type="ECO:0000256" key="4">
    <source>
        <dbReference type="ARBA" id="ARBA00022763"/>
    </source>
</evidence>
<keyword evidence="18" id="KW-1185">Reference proteome</keyword>
<dbReference type="Proteomes" id="UP000267128">
    <property type="component" value="Unassembled WGS sequence"/>
</dbReference>
<keyword evidence="5 14" id="KW-0863">Zinc-finger</keyword>
<dbReference type="RefSeq" id="WP_123226548.1">
    <property type="nucleotide sequence ID" value="NZ_RJSE01000003.1"/>
</dbReference>
<evidence type="ECO:0000256" key="3">
    <source>
        <dbReference type="ARBA" id="ARBA00022723"/>
    </source>
</evidence>
<sequence>MPEGDSVWQTARRLDALEGHVLTGSDLRIPSLATVDLAGRQVLGTVSRGKHLLTRLTDGITLHSHLRMEGRWDVQAAGTPWRRPAHEARAVLRTEKSEAIGFSILLDVVATEAEQSLVGHLGPDLLGADWDPVLAVRRLQRLPHLSIGEALVDQRNLAGIGNIYRAEACFLAGVDPNTRVDAVRNLPKLVAIAHQLLETHRDRHSRITTGDRRPGRRLWVYRRQGPCLRCGTPVRTGELGPEGQERTVWLCPSCQPDLPPASS</sequence>
<dbReference type="PROSITE" id="PS01242">
    <property type="entry name" value="ZF_FPG_1"/>
    <property type="match status" value="1"/>
</dbReference>
<dbReference type="GO" id="GO:0003684">
    <property type="term" value="F:damaged DNA binding"/>
    <property type="evidence" value="ECO:0007669"/>
    <property type="project" value="InterPro"/>
</dbReference>
<dbReference type="Pfam" id="PF06831">
    <property type="entry name" value="H2TH"/>
    <property type="match status" value="1"/>
</dbReference>
<evidence type="ECO:0000256" key="9">
    <source>
        <dbReference type="ARBA" id="ARBA00023204"/>
    </source>
</evidence>
<dbReference type="OrthoDB" id="9800855at2"/>
<keyword evidence="9" id="KW-0234">DNA repair</keyword>
<name>A0A3N0CPQ8_9ACTN</name>
<proteinExistence type="inferred from homology"/>
<dbReference type="SUPFAM" id="SSF46946">
    <property type="entry name" value="S13-like H2TH domain"/>
    <property type="match status" value="1"/>
</dbReference>
<dbReference type="AlphaFoldDB" id="A0A3N0CPQ8"/>
<keyword evidence="4" id="KW-0227">DNA damage</keyword>
<evidence type="ECO:0000256" key="8">
    <source>
        <dbReference type="ARBA" id="ARBA00023125"/>
    </source>
</evidence>
<keyword evidence="11" id="KW-0511">Multifunctional enzyme</keyword>
<reference evidence="17 18" key="1">
    <citation type="submission" date="2018-11" db="EMBL/GenBank/DDBJ databases">
        <authorList>
            <person name="Li F."/>
        </authorList>
    </citation>
    <scope>NUCLEOTIDE SEQUENCE [LARGE SCALE GENOMIC DNA]</scope>
    <source>
        <strain evidence="17 18">Gsoil 097</strain>
    </source>
</reference>
<dbReference type="SUPFAM" id="SSF81624">
    <property type="entry name" value="N-terminal domain of MutM-like DNA repair proteins"/>
    <property type="match status" value="1"/>
</dbReference>
<comment type="catalytic activity">
    <reaction evidence="13">
        <text>2'-deoxyribonucleotide-(2'-deoxyribose 5'-phosphate)-2'-deoxyribonucleotide-DNA = a 3'-end 2'-deoxyribonucleotide-(2,3-dehydro-2,3-deoxyribose 5'-phosphate)-DNA + a 5'-end 5'-phospho-2'-deoxyribonucleoside-DNA + H(+)</text>
        <dbReference type="Rhea" id="RHEA:66592"/>
        <dbReference type="Rhea" id="RHEA-COMP:13180"/>
        <dbReference type="Rhea" id="RHEA-COMP:16897"/>
        <dbReference type="Rhea" id="RHEA-COMP:17067"/>
        <dbReference type="ChEBI" id="CHEBI:15378"/>
        <dbReference type="ChEBI" id="CHEBI:136412"/>
        <dbReference type="ChEBI" id="CHEBI:157695"/>
        <dbReference type="ChEBI" id="CHEBI:167181"/>
        <dbReference type="EC" id="4.2.99.18"/>
    </reaction>
</comment>
<evidence type="ECO:0000256" key="10">
    <source>
        <dbReference type="ARBA" id="ARBA00023239"/>
    </source>
</evidence>
<evidence type="ECO:0000259" key="16">
    <source>
        <dbReference type="PROSITE" id="PS51068"/>
    </source>
</evidence>
<keyword evidence="3" id="KW-0479">Metal-binding</keyword>
<keyword evidence="7" id="KW-0862">Zinc</keyword>
<dbReference type="SUPFAM" id="SSF57716">
    <property type="entry name" value="Glucocorticoid receptor-like (DNA-binding domain)"/>
    <property type="match status" value="1"/>
</dbReference>
<feature type="domain" description="FPG-type" evidence="15">
    <location>
        <begin position="219"/>
        <end position="256"/>
    </location>
</feature>
<dbReference type="InterPro" id="IPR015886">
    <property type="entry name" value="H2TH_FPG"/>
</dbReference>
<protein>
    <recommendedName>
        <fullName evidence="2">DNA-(apurinic or apyrimidinic site) lyase</fullName>
        <ecNumber evidence="2">4.2.99.18</ecNumber>
    </recommendedName>
</protein>
<dbReference type="EC" id="4.2.99.18" evidence="2"/>
<dbReference type="Gene3D" id="1.10.8.50">
    <property type="match status" value="1"/>
</dbReference>
<dbReference type="InterPro" id="IPR012319">
    <property type="entry name" value="FPG_cat"/>
</dbReference>
<dbReference type="Gene3D" id="3.20.190.10">
    <property type="entry name" value="MutM-like, N-terminal"/>
    <property type="match status" value="1"/>
</dbReference>
<dbReference type="InterPro" id="IPR044090">
    <property type="entry name" value="Nei2_N"/>
</dbReference>
<dbReference type="InterPro" id="IPR010979">
    <property type="entry name" value="Ribosomal_uS13-like_H2TH"/>
</dbReference>
<evidence type="ECO:0000313" key="18">
    <source>
        <dbReference type="Proteomes" id="UP000267128"/>
    </source>
</evidence>
<accession>A0A3N0CPQ8</accession>
<dbReference type="InterPro" id="IPR015887">
    <property type="entry name" value="DNA_glyclase_Znf_dom_DNA_BS"/>
</dbReference>
<dbReference type="SMART" id="SM00898">
    <property type="entry name" value="Fapy_DNA_glyco"/>
    <property type="match status" value="1"/>
</dbReference>
<dbReference type="PROSITE" id="PS51066">
    <property type="entry name" value="ZF_FPG_2"/>
    <property type="match status" value="1"/>
</dbReference>
<dbReference type="PANTHER" id="PTHR42697">
    <property type="entry name" value="ENDONUCLEASE 8"/>
    <property type="match status" value="1"/>
</dbReference>
<evidence type="ECO:0000256" key="5">
    <source>
        <dbReference type="ARBA" id="ARBA00022771"/>
    </source>
</evidence>
<evidence type="ECO:0000259" key="15">
    <source>
        <dbReference type="PROSITE" id="PS51066"/>
    </source>
</evidence>
<evidence type="ECO:0000256" key="11">
    <source>
        <dbReference type="ARBA" id="ARBA00023268"/>
    </source>
</evidence>
<dbReference type="InterPro" id="IPR000214">
    <property type="entry name" value="Znf_DNA_glyclase/AP_lyase"/>
</dbReference>
<dbReference type="PANTHER" id="PTHR42697:SF1">
    <property type="entry name" value="ENDONUCLEASE 8"/>
    <property type="match status" value="1"/>
</dbReference>